<dbReference type="STRING" id="1714355.BTO28_08420"/>
<keyword evidence="2" id="KW-1185">Reference proteome</keyword>
<dbReference type="AlphaFoldDB" id="A0A1V2A841"/>
<reference evidence="1 2" key="1">
    <citation type="submission" date="2016-12" db="EMBL/GenBank/DDBJ databases">
        <title>Domibacillus sp. SAB 38T whole genome sequencing.</title>
        <authorList>
            <person name="Verma A."/>
            <person name="Ojha A.K."/>
            <person name="Krishnamurthi S."/>
        </authorList>
    </citation>
    <scope>NUCLEOTIDE SEQUENCE [LARGE SCALE GENOMIC DNA]</scope>
    <source>
        <strain evidence="1 2">SAB 38</strain>
    </source>
</reference>
<name>A0A1V2A841_9BACI</name>
<gene>
    <name evidence="1" type="ORF">BTO28_08420</name>
</gene>
<dbReference type="InterPro" id="IPR028994">
    <property type="entry name" value="Integrin_alpha_N"/>
</dbReference>
<keyword evidence="1" id="KW-0167">Capsid protein</keyword>
<accession>A0A1V2A841</accession>
<evidence type="ECO:0000313" key="1">
    <source>
        <dbReference type="EMBL" id="OMP67175.1"/>
    </source>
</evidence>
<dbReference type="SUPFAM" id="SSF69318">
    <property type="entry name" value="Integrin alpha N-terminal domain"/>
    <property type="match status" value="1"/>
</dbReference>
<protein>
    <submittedName>
        <fullName evidence="1">Spore coat protein</fullName>
    </submittedName>
</protein>
<keyword evidence="1" id="KW-0946">Virion</keyword>
<dbReference type="Proteomes" id="UP000188613">
    <property type="component" value="Unassembled WGS sequence"/>
</dbReference>
<dbReference type="EMBL" id="MSFI01000012">
    <property type="protein sequence ID" value="OMP67175.1"/>
    <property type="molecule type" value="Genomic_DNA"/>
</dbReference>
<dbReference type="OrthoDB" id="1653343at2"/>
<comment type="caution">
    <text evidence="1">The sequence shown here is derived from an EMBL/GenBank/DDBJ whole genome shotgun (WGS) entry which is preliminary data.</text>
</comment>
<sequence length="240" mass="27358">MKRHLQAEHNTVVDVKRGDVTGDAAIDTVYLTADKTPDTPFLQNITLVIRNGRTNQYEKIHLKENAGYNPTIFLGDFTGKKAEDILIVINTGGSGGIINAYVFSFMNGKFHQIFDSALFNEKYKYDVAYKNYWKADVTSFHQKKKYSLDLHYKGEQYLAEIYEDGILKEPIKGWVAPLSGVYPVDFERDGIYELHTFQNIAGKYSADRLGYMENVLKWNGKEFASDRQSVAIFGEDIHSV</sequence>
<evidence type="ECO:0000313" key="2">
    <source>
        <dbReference type="Proteomes" id="UP000188613"/>
    </source>
</evidence>
<proteinExistence type="predicted"/>
<organism evidence="1 2">
    <name type="scientific">Domibacillus epiphyticus</name>
    <dbReference type="NCBI Taxonomy" id="1714355"/>
    <lineage>
        <taxon>Bacteria</taxon>
        <taxon>Bacillati</taxon>
        <taxon>Bacillota</taxon>
        <taxon>Bacilli</taxon>
        <taxon>Bacillales</taxon>
        <taxon>Bacillaceae</taxon>
        <taxon>Domibacillus</taxon>
    </lineage>
</organism>